<dbReference type="CDD" id="cd05014">
    <property type="entry name" value="SIS_Kpsf"/>
    <property type="match status" value="1"/>
</dbReference>
<dbReference type="PANTHER" id="PTHR38418:SF2">
    <property type="entry name" value="SUGAR ISOMERASE, KPSF_GUTQ (AFU_ORTHOLOGUE AFUA_6G08860)"/>
    <property type="match status" value="1"/>
</dbReference>
<name>A0AAW0RPR8_9HYPO</name>
<sequence length="487" mass="51050">MGEQRKSEHRPIQTSAVIVLNGSKRPITRPPSPPTPSVVPADTTAPFTEPPEPFQLAGQHIPYRSHAPYTASQSPQDTGKYAKDEGKKEVRLRDGLHVLNTEALALANLTQLYETNAFAQNSFHKAVEAITRQGTANSKLVIVGVGKSGLIGKKLVATFQSLAVRAVFLHPTEALHGDLGIVGPDDTLLFITYSGSTQELLAVLPHLDESLPTILMTSHTRPDACEFIKRRPGTILVPAPVHEPERVSFGVSAPTTSTTVALALGDALAMTAAHELHPDVAAAFAKNHPGGAIGVAAVALSSSSSSSSSSASSSSSSSSAKKVLVPPQAVTLRQIAVGWDHIHDASHLRGDSPAASLLRAGYASKHGWVRVGEDIAAPRRLRGLRDDELLQPLRKLRGGGLLVSCHDLLAMSAETTVRQARDILRGTLSGEDEGHAIAGSAAAASSSSSSSAAGEAEDAATSAVIAVTENGRIYGVLEVAQVLEHRD</sequence>
<feature type="domain" description="SIS" evidence="2">
    <location>
        <begin position="126"/>
        <end position="278"/>
    </location>
</feature>
<keyword evidence="4" id="KW-1185">Reference proteome</keyword>
<dbReference type="PROSITE" id="PS51464">
    <property type="entry name" value="SIS"/>
    <property type="match status" value="1"/>
</dbReference>
<feature type="compositionally biased region" description="Low complexity" evidence="1">
    <location>
        <begin position="38"/>
        <end position="47"/>
    </location>
</feature>
<feature type="region of interest" description="Disordered" evidence="1">
    <location>
        <begin position="1"/>
        <end position="56"/>
    </location>
</feature>
<dbReference type="EMBL" id="JAAHCF010000435">
    <property type="protein sequence ID" value="KAK8144030.1"/>
    <property type="molecule type" value="Genomic_DNA"/>
</dbReference>
<organism evidence="3 4">
    <name type="scientific">Beauveria asiatica</name>
    <dbReference type="NCBI Taxonomy" id="1069075"/>
    <lineage>
        <taxon>Eukaryota</taxon>
        <taxon>Fungi</taxon>
        <taxon>Dikarya</taxon>
        <taxon>Ascomycota</taxon>
        <taxon>Pezizomycotina</taxon>
        <taxon>Sordariomycetes</taxon>
        <taxon>Hypocreomycetidae</taxon>
        <taxon>Hypocreales</taxon>
        <taxon>Cordycipitaceae</taxon>
        <taxon>Beauveria</taxon>
    </lineage>
</organism>
<accession>A0AAW0RPR8</accession>
<evidence type="ECO:0000313" key="4">
    <source>
        <dbReference type="Proteomes" id="UP001397290"/>
    </source>
</evidence>
<dbReference type="GO" id="GO:0097367">
    <property type="term" value="F:carbohydrate derivative binding"/>
    <property type="evidence" value="ECO:0007669"/>
    <property type="project" value="InterPro"/>
</dbReference>
<dbReference type="Pfam" id="PF01380">
    <property type="entry name" value="SIS"/>
    <property type="match status" value="1"/>
</dbReference>
<dbReference type="SUPFAM" id="SSF53697">
    <property type="entry name" value="SIS domain"/>
    <property type="match status" value="1"/>
</dbReference>
<dbReference type="InterPro" id="IPR001347">
    <property type="entry name" value="SIS_dom"/>
</dbReference>
<reference evidence="3 4" key="1">
    <citation type="submission" date="2020-02" db="EMBL/GenBank/DDBJ databases">
        <title>Comparative genomics of the hypocrealean fungal genus Beauvera.</title>
        <authorList>
            <person name="Showalter D.N."/>
            <person name="Bushley K.E."/>
            <person name="Rehner S.A."/>
        </authorList>
    </citation>
    <scope>NUCLEOTIDE SEQUENCE [LARGE SCALE GENOMIC DNA]</scope>
    <source>
        <strain evidence="3 4">ARSEF4384</strain>
    </source>
</reference>
<evidence type="ECO:0000313" key="3">
    <source>
        <dbReference type="EMBL" id="KAK8144030.1"/>
    </source>
</evidence>
<feature type="compositionally biased region" description="Basic and acidic residues" evidence="1">
    <location>
        <begin position="1"/>
        <end position="11"/>
    </location>
</feature>
<dbReference type="InterPro" id="IPR035474">
    <property type="entry name" value="SIS_Kpsf"/>
</dbReference>
<dbReference type="InterPro" id="IPR046348">
    <property type="entry name" value="SIS_dom_sf"/>
</dbReference>
<evidence type="ECO:0000259" key="2">
    <source>
        <dbReference type="PROSITE" id="PS51464"/>
    </source>
</evidence>
<dbReference type="Gene3D" id="3.40.50.10490">
    <property type="entry name" value="Glucose-6-phosphate isomerase like protein, domain 1"/>
    <property type="match status" value="1"/>
</dbReference>
<dbReference type="PANTHER" id="PTHR38418">
    <property type="entry name" value="SUGAR ISOMERASE, KPSF/GUTQ (AFU_ORTHOLOGUE AFUA_6G08860)"/>
    <property type="match status" value="1"/>
</dbReference>
<evidence type="ECO:0000256" key="1">
    <source>
        <dbReference type="SAM" id="MobiDB-lite"/>
    </source>
</evidence>
<feature type="region of interest" description="Disordered" evidence="1">
    <location>
        <begin position="66"/>
        <end position="85"/>
    </location>
</feature>
<gene>
    <name evidence="3" type="ORF">G3M48_006393</name>
</gene>
<protein>
    <recommendedName>
        <fullName evidence="2">SIS domain-containing protein</fullName>
    </recommendedName>
</protein>
<proteinExistence type="predicted"/>
<dbReference type="Proteomes" id="UP001397290">
    <property type="component" value="Unassembled WGS sequence"/>
</dbReference>
<dbReference type="GO" id="GO:1901135">
    <property type="term" value="P:carbohydrate derivative metabolic process"/>
    <property type="evidence" value="ECO:0007669"/>
    <property type="project" value="InterPro"/>
</dbReference>
<feature type="compositionally biased region" description="Pro residues" evidence="1">
    <location>
        <begin position="28"/>
        <end position="37"/>
    </location>
</feature>
<comment type="caution">
    <text evidence="3">The sequence shown here is derived from an EMBL/GenBank/DDBJ whole genome shotgun (WGS) entry which is preliminary data.</text>
</comment>
<dbReference type="AlphaFoldDB" id="A0AAW0RPR8"/>